<dbReference type="SMART" id="SM01179">
    <property type="entry name" value="DUF862"/>
    <property type="match status" value="1"/>
</dbReference>
<feature type="compositionally biased region" description="Polar residues" evidence="4">
    <location>
        <begin position="227"/>
        <end position="238"/>
    </location>
</feature>
<dbReference type="InterPro" id="IPR008580">
    <property type="entry name" value="PPPDE_dom"/>
</dbReference>
<proteinExistence type="inferred from homology"/>
<organism evidence="6 7">
    <name type="scientific">Homarus americanus</name>
    <name type="common">American lobster</name>
    <dbReference type="NCBI Taxonomy" id="6706"/>
    <lineage>
        <taxon>Eukaryota</taxon>
        <taxon>Metazoa</taxon>
        <taxon>Ecdysozoa</taxon>
        <taxon>Arthropoda</taxon>
        <taxon>Crustacea</taxon>
        <taxon>Multicrustacea</taxon>
        <taxon>Malacostraca</taxon>
        <taxon>Eumalacostraca</taxon>
        <taxon>Eucarida</taxon>
        <taxon>Decapoda</taxon>
        <taxon>Pleocyemata</taxon>
        <taxon>Astacidea</taxon>
        <taxon>Nephropoidea</taxon>
        <taxon>Nephropidae</taxon>
        <taxon>Homarus</taxon>
    </lineage>
</organism>
<evidence type="ECO:0000256" key="1">
    <source>
        <dbReference type="ARBA" id="ARBA00008140"/>
    </source>
</evidence>
<feature type="compositionally biased region" description="Low complexity" evidence="4">
    <location>
        <begin position="198"/>
        <end position="212"/>
    </location>
</feature>
<gene>
    <name evidence="6" type="primary">desi2-L</name>
    <name evidence="6" type="ORF">Hamer_G009312</name>
</gene>
<evidence type="ECO:0000313" key="7">
    <source>
        <dbReference type="Proteomes" id="UP000747542"/>
    </source>
</evidence>
<feature type="region of interest" description="Disordered" evidence="4">
    <location>
        <begin position="191"/>
        <end position="238"/>
    </location>
</feature>
<feature type="domain" description="PPPDE" evidence="5">
    <location>
        <begin position="32"/>
        <end position="181"/>
    </location>
</feature>
<evidence type="ECO:0000256" key="2">
    <source>
        <dbReference type="ARBA" id="ARBA00022670"/>
    </source>
</evidence>
<keyword evidence="3" id="KW-0378">Hydrolase</keyword>
<dbReference type="InterPro" id="IPR042266">
    <property type="entry name" value="PPPDE_sf"/>
</dbReference>
<comment type="caution">
    <text evidence="6">The sequence shown here is derived from an EMBL/GenBank/DDBJ whole genome shotgun (WGS) entry which is preliminary data.</text>
</comment>
<dbReference type="PANTHER" id="PTHR12378">
    <property type="entry name" value="DESUMOYLATING ISOPEPTIDASE"/>
    <property type="match status" value="1"/>
</dbReference>
<dbReference type="Gene3D" id="3.90.1720.30">
    <property type="entry name" value="PPPDE domains"/>
    <property type="match status" value="1"/>
</dbReference>
<sequence length="238" mass="26745">MDEFSMNVGRNSVVSPAVCQLSGAFSRRLRRHRIHQYGPSTSDPQRYWINEYTSSIGLGVFHSGVEIYGTEFAYGGHPFPFSGVFEITPRDAEDLGDQFKFKQSIHLGYTDFTEDDTKRIVAELGKDFRGDRYHLMNKNCNHFSSALTQILVGREIPTWVNRLAYVSSCVPFLQRCLPKEWLTPVALQQTIERPSPDSPTSPHAPSSSSPGSATRDRIPHSAATPRNPRSTTHSRNSL</sequence>
<dbReference type="GO" id="GO:0006508">
    <property type="term" value="P:proteolysis"/>
    <property type="evidence" value="ECO:0007669"/>
    <property type="project" value="UniProtKB-KW"/>
</dbReference>
<dbReference type="Proteomes" id="UP000747542">
    <property type="component" value="Unassembled WGS sequence"/>
</dbReference>
<dbReference type="EMBL" id="JAHLQT010046319">
    <property type="protein sequence ID" value="KAG7153651.1"/>
    <property type="molecule type" value="Genomic_DNA"/>
</dbReference>
<dbReference type="GO" id="GO:0101005">
    <property type="term" value="F:deubiquitinase activity"/>
    <property type="evidence" value="ECO:0007669"/>
    <property type="project" value="TreeGrafter"/>
</dbReference>
<accession>A0A8J5MJF4</accession>
<dbReference type="PANTHER" id="PTHR12378:SF80">
    <property type="entry name" value="IP06716P-RELATED"/>
    <property type="match status" value="1"/>
</dbReference>
<name>A0A8J5MJF4_HOMAM</name>
<evidence type="ECO:0000313" key="6">
    <source>
        <dbReference type="EMBL" id="KAG7153651.1"/>
    </source>
</evidence>
<comment type="similarity">
    <text evidence="1">Belongs to the DeSI family.</text>
</comment>
<dbReference type="Pfam" id="PF05903">
    <property type="entry name" value="Peptidase_C97"/>
    <property type="match status" value="1"/>
</dbReference>
<dbReference type="AlphaFoldDB" id="A0A8J5MJF4"/>
<evidence type="ECO:0000259" key="5">
    <source>
        <dbReference type="PROSITE" id="PS51858"/>
    </source>
</evidence>
<dbReference type="PROSITE" id="PS51858">
    <property type="entry name" value="PPPDE"/>
    <property type="match status" value="1"/>
</dbReference>
<dbReference type="GO" id="GO:0016579">
    <property type="term" value="P:protein deubiquitination"/>
    <property type="evidence" value="ECO:0007669"/>
    <property type="project" value="TreeGrafter"/>
</dbReference>
<keyword evidence="2" id="KW-0645">Protease</keyword>
<reference evidence="6" key="1">
    <citation type="journal article" date="2021" name="Sci. Adv.">
        <title>The American lobster genome reveals insights on longevity, neural, and immune adaptations.</title>
        <authorList>
            <person name="Polinski J.M."/>
            <person name="Zimin A.V."/>
            <person name="Clark K.F."/>
            <person name="Kohn A.B."/>
            <person name="Sadowski N."/>
            <person name="Timp W."/>
            <person name="Ptitsyn A."/>
            <person name="Khanna P."/>
            <person name="Romanova D.Y."/>
            <person name="Williams P."/>
            <person name="Greenwood S.J."/>
            <person name="Moroz L.L."/>
            <person name="Walt D.R."/>
            <person name="Bodnar A.G."/>
        </authorList>
    </citation>
    <scope>NUCLEOTIDE SEQUENCE</scope>
    <source>
        <strain evidence="6">GMGI-L3</strain>
    </source>
</reference>
<evidence type="ECO:0000256" key="4">
    <source>
        <dbReference type="SAM" id="MobiDB-lite"/>
    </source>
</evidence>
<keyword evidence="7" id="KW-1185">Reference proteome</keyword>
<evidence type="ECO:0000256" key="3">
    <source>
        <dbReference type="ARBA" id="ARBA00022801"/>
    </source>
</evidence>
<protein>
    <submittedName>
        <fullName evidence="6">Deubiquitinase DESI2-like</fullName>
    </submittedName>
</protein>